<evidence type="ECO:0000313" key="2">
    <source>
        <dbReference type="EMBL" id="KZZ97688.1"/>
    </source>
</evidence>
<gene>
    <name evidence="2" type="ORF">AAL_03652</name>
</gene>
<accession>A0A168DFI6</accession>
<sequence length="235" mass="26873">MDFDDENTLDLILDTSEHYMELMYEQCVKLRAALESSEKASSRRLQLMVTLENHTKKLKVEHEKVHGELVKKTKAARNSEQALLKSKNKIAEHEKEIAKLEKTISELKHDTTKLKEECKGAQKAQTELQKKHAALQKDHSKLKNAPKTEQQQDHIYLEIARRAIVAPAGANFPSEALQKIFILEKYIKDLEKENDGLRAKRQRSFELYIRLKDTSTDDVPGMQANALALGESLVV</sequence>
<dbReference type="Proteomes" id="UP000078544">
    <property type="component" value="Unassembled WGS sequence"/>
</dbReference>
<keyword evidence="3" id="KW-1185">Reference proteome</keyword>
<name>A0A168DFI6_9HYPO</name>
<proteinExistence type="predicted"/>
<evidence type="ECO:0000256" key="1">
    <source>
        <dbReference type="SAM" id="Coils"/>
    </source>
</evidence>
<keyword evidence="1" id="KW-0175">Coiled coil</keyword>
<organism evidence="2 3">
    <name type="scientific">Moelleriella libera RCEF 2490</name>
    <dbReference type="NCBI Taxonomy" id="1081109"/>
    <lineage>
        <taxon>Eukaryota</taxon>
        <taxon>Fungi</taxon>
        <taxon>Dikarya</taxon>
        <taxon>Ascomycota</taxon>
        <taxon>Pezizomycotina</taxon>
        <taxon>Sordariomycetes</taxon>
        <taxon>Hypocreomycetidae</taxon>
        <taxon>Hypocreales</taxon>
        <taxon>Clavicipitaceae</taxon>
        <taxon>Moelleriella</taxon>
    </lineage>
</organism>
<comment type="caution">
    <text evidence="2">The sequence shown here is derived from an EMBL/GenBank/DDBJ whole genome shotgun (WGS) entry which is preliminary data.</text>
</comment>
<reference evidence="2 3" key="1">
    <citation type="journal article" date="2016" name="Genome Biol. Evol.">
        <title>Divergent and convergent evolution of fungal pathogenicity.</title>
        <authorList>
            <person name="Shang Y."/>
            <person name="Xiao G."/>
            <person name="Zheng P."/>
            <person name="Cen K."/>
            <person name="Zhan S."/>
            <person name="Wang C."/>
        </authorList>
    </citation>
    <scope>NUCLEOTIDE SEQUENCE [LARGE SCALE GENOMIC DNA]</scope>
    <source>
        <strain evidence="2 3">RCEF 2490</strain>
    </source>
</reference>
<feature type="coiled-coil region" evidence="1">
    <location>
        <begin position="76"/>
        <end position="145"/>
    </location>
</feature>
<dbReference type="EMBL" id="AZGY01000006">
    <property type="protein sequence ID" value="KZZ97688.1"/>
    <property type="molecule type" value="Genomic_DNA"/>
</dbReference>
<dbReference type="AlphaFoldDB" id="A0A168DFI6"/>
<evidence type="ECO:0000313" key="3">
    <source>
        <dbReference type="Proteomes" id="UP000078544"/>
    </source>
</evidence>
<protein>
    <submittedName>
        <fullName evidence="2">Uncharacterized protein</fullName>
    </submittedName>
</protein>
<dbReference type="Gene3D" id="1.20.5.340">
    <property type="match status" value="1"/>
</dbReference>
<feature type="coiled-coil region" evidence="1">
    <location>
        <begin position="180"/>
        <end position="207"/>
    </location>
</feature>